<evidence type="ECO:0000259" key="3">
    <source>
        <dbReference type="Pfam" id="PF25989"/>
    </source>
</evidence>
<dbReference type="PANTHER" id="PTHR30469:SF15">
    <property type="entry name" value="HLYD FAMILY OF SECRETION PROTEINS"/>
    <property type="match status" value="1"/>
</dbReference>
<keyword evidence="2" id="KW-0812">Transmembrane</keyword>
<dbReference type="PRINTS" id="PR01490">
    <property type="entry name" value="RTXTOXIND"/>
</dbReference>
<dbReference type="InterPro" id="IPR058637">
    <property type="entry name" value="YknX-like_C"/>
</dbReference>
<reference evidence="4" key="1">
    <citation type="submission" date="2021-01" db="EMBL/GenBank/DDBJ databases">
        <title>Genome sequence of strain Noviherbaspirillum sp. DKR-6.</title>
        <authorList>
            <person name="Chaudhary D.K."/>
        </authorList>
    </citation>
    <scope>NUCLEOTIDE SEQUENCE</scope>
    <source>
        <strain evidence="4">DKR-6</strain>
    </source>
</reference>
<feature type="transmembrane region" description="Helical" evidence="2">
    <location>
        <begin position="33"/>
        <end position="52"/>
    </location>
</feature>
<keyword evidence="2" id="KW-1133">Transmembrane helix</keyword>
<dbReference type="GO" id="GO:1990281">
    <property type="term" value="C:efflux pump complex"/>
    <property type="evidence" value="ECO:0007669"/>
    <property type="project" value="TreeGrafter"/>
</dbReference>
<evidence type="ECO:0000313" key="5">
    <source>
        <dbReference type="Proteomes" id="UP000622890"/>
    </source>
</evidence>
<proteinExistence type="predicted"/>
<comment type="caution">
    <text evidence="4">The sequence shown here is derived from an EMBL/GenBank/DDBJ whole genome shotgun (WGS) entry which is preliminary data.</text>
</comment>
<feature type="compositionally biased region" description="Basic and acidic residues" evidence="1">
    <location>
        <begin position="7"/>
        <end position="25"/>
    </location>
</feature>
<accession>A0A934W7T0</accession>
<name>A0A934W7T0_9BURK</name>
<dbReference type="GO" id="GO:0015562">
    <property type="term" value="F:efflux transmembrane transporter activity"/>
    <property type="evidence" value="ECO:0007669"/>
    <property type="project" value="TreeGrafter"/>
</dbReference>
<protein>
    <submittedName>
        <fullName evidence="4">HlyD family efflux transporter periplasmic adaptor subunit</fullName>
    </submittedName>
</protein>
<dbReference type="Gene3D" id="2.40.30.170">
    <property type="match status" value="1"/>
</dbReference>
<dbReference type="SUPFAM" id="SSF111369">
    <property type="entry name" value="HlyD-like secretion proteins"/>
    <property type="match status" value="1"/>
</dbReference>
<evidence type="ECO:0000313" key="4">
    <source>
        <dbReference type="EMBL" id="MBK4735024.1"/>
    </source>
</evidence>
<evidence type="ECO:0000256" key="2">
    <source>
        <dbReference type="SAM" id="Phobius"/>
    </source>
</evidence>
<feature type="region of interest" description="Disordered" evidence="1">
    <location>
        <begin position="1"/>
        <end position="28"/>
    </location>
</feature>
<dbReference type="RefSeq" id="WP_200591785.1">
    <property type="nucleotide sequence ID" value="NZ_JAEPBG010000003.1"/>
</dbReference>
<evidence type="ECO:0000256" key="1">
    <source>
        <dbReference type="SAM" id="MobiDB-lite"/>
    </source>
</evidence>
<keyword evidence="5" id="KW-1185">Reference proteome</keyword>
<gene>
    <name evidence="4" type="ORF">JJB74_10430</name>
</gene>
<dbReference type="Proteomes" id="UP000622890">
    <property type="component" value="Unassembled WGS sequence"/>
</dbReference>
<dbReference type="Gene3D" id="1.10.287.470">
    <property type="entry name" value="Helix hairpin bin"/>
    <property type="match status" value="1"/>
</dbReference>
<dbReference type="Pfam" id="PF25989">
    <property type="entry name" value="YknX_C"/>
    <property type="match status" value="1"/>
</dbReference>
<organism evidence="4 5">
    <name type="scientific">Noviherbaspirillum pedocola</name>
    <dbReference type="NCBI Taxonomy" id="2801341"/>
    <lineage>
        <taxon>Bacteria</taxon>
        <taxon>Pseudomonadati</taxon>
        <taxon>Pseudomonadota</taxon>
        <taxon>Betaproteobacteria</taxon>
        <taxon>Burkholderiales</taxon>
        <taxon>Oxalobacteraceae</taxon>
        <taxon>Noviherbaspirillum</taxon>
    </lineage>
</organism>
<dbReference type="AlphaFoldDB" id="A0A934W7T0"/>
<keyword evidence="2" id="KW-0472">Membrane</keyword>
<dbReference type="PANTHER" id="PTHR30469">
    <property type="entry name" value="MULTIDRUG RESISTANCE PROTEIN MDTA"/>
    <property type="match status" value="1"/>
</dbReference>
<dbReference type="Gene3D" id="2.40.50.100">
    <property type="match status" value="1"/>
</dbReference>
<dbReference type="Gene3D" id="2.40.420.20">
    <property type="match status" value="1"/>
</dbReference>
<feature type="domain" description="YknX-like C-terminal permuted SH3-like" evidence="3">
    <location>
        <begin position="367"/>
        <end position="434"/>
    </location>
</feature>
<sequence length="437" mass="46392">MSPSMDVRTKPEATMEKTGPRDAKPAHARRRRLPLGLILAALALLAAAWYLFRPQPLRTELATATIGPMQVTVDNQGRVRIRDSYVLAAPVTARMARVALRDGDAVQRGQVLATLYPLPLDPRAHEGAQARLEAAQALLREAGLRAARADADLRLAVSERERAKRLAGENFLSAQAADKAIAAEAASRAEWEAARSRQAAAAADVRAAEAALIAADGGAKGDARAAEAALIAADGGAKGDARALPLLSPVDGYVLKVHEKSERIVAAGTPLVSVADASRYEIVVDVLSSDAVKVRPGQTMLLEGWGGARTLRATVRLVEPAAFTKISALGVEEQRVNVIADPVDALGPLGDAYRVEARIVVWETQRALRLPGSSVFRVGDAWHVFIVEGGRAHEREVRIGQRNQDEAQVLAGVSAGSVVVRYPGNALKDGARIEPAQ</sequence>
<dbReference type="EMBL" id="JAEPBG010000003">
    <property type="protein sequence ID" value="MBK4735024.1"/>
    <property type="molecule type" value="Genomic_DNA"/>
</dbReference>